<name>F8QDS8_SERL3</name>
<dbReference type="Pfam" id="PF20231">
    <property type="entry name" value="DUF6589"/>
    <property type="match status" value="1"/>
</dbReference>
<organism evidence="3">
    <name type="scientific">Serpula lacrymans var. lacrymans (strain S7.3)</name>
    <name type="common">Dry rot fungus</name>
    <dbReference type="NCBI Taxonomy" id="936435"/>
    <lineage>
        <taxon>Eukaryota</taxon>
        <taxon>Fungi</taxon>
        <taxon>Dikarya</taxon>
        <taxon>Basidiomycota</taxon>
        <taxon>Agaricomycotina</taxon>
        <taxon>Agaricomycetes</taxon>
        <taxon>Agaricomycetidae</taxon>
        <taxon>Boletales</taxon>
        <taxon>Coniophorineae</taxon>
        <taxon>Serpulaceae</taxon>
        <taxon>Serpula</taxon>
    </lineage>
</organism>
<evidence type="ECO:0000313" key="2">
    <source>
        <dbReference type="EMBL" id="EGN93749.1"/>
    </source>
</evidence>
<dbReference type="eggNOG" id="ENOG502RVAJ">
    <property type="taxonomic scope" value="Eukaryota"/>
</dbReference>
<dbReference type="OrthoDB" id="4743193at2759"/>
<dbReference type="AlphaFoldDB" id="F8QDS8"/>
<dbReference type="OMA" id="ICMAEIN"/>
<dbReference type="HOGENOM" id="CLU_074408_0_0_1"/>
<evidence type="ECO:0000259" key="1">
    <source>
        <dbReference type="Pfam" id="PF20231"/>
    </source>
</evidence>
<dbReference type="InterPro" id="IPR046496">
    <property type="entry name" value="DUF6589"/>
</dbReference>
<gene>
    <name evidence="2" type="ORF">SERLA73DRAFT_163477</name>
</gene>
<evidence type="ECO:0000313" key="3">
    <source>
        <dbReference type="Proteomes" id="UP000008063"/>
    </source>
</evidence>
<dbReference type="EMBL" id="GL945491">
    <property type="protein sequence ID" value="EGN93749.1"/>
    <property type="molecule type" value="Genomic_DNA"/>
</dbReference>
<dbReference type="InParanoid" id="F8QDS8"/>
<reference evidence="3" key="1">
    <citation type="journal article" date="2011" name="Science">
        <title>The plant cell wall-decomposing machinery underlies the functional diversity of forest fungi.</title>
        <authorList>
            <person name="Eastwood D.C."/>
            <person name="Floudas D."/>
            <person name="Binder M."/>
            <person name="Majcherczyk A."/>
            <person name="Schneider P."/>
            <person name="Aerts A."/>
            <person name="Asiegbu F.O."/>
            <person name="Baker S.E."/>
            <person name="Barry K."/>
            <person name="Bendiksby M."/>
            <person name="Blumentritt M."/>
            <person name="Coutinho P.M."/>
            <person name="Cullen D."/>
            <person name="de Vries R.P."/>
            <person name="Gathman A."/>
            <person name="Goodell B."/>
            <person name="Henrissat B."/>
            <person name="Ihrmark K."/>
            <person name="Kauserud H."/>
            <person name="Kohler A."/>
            <person name="LaButti K."/>
            <person name="Lapidus A."/>
            <person name="Lavin J.L."/>
            <person name="Lee Y.-H."/>
            <person name="Lindquist E."/>
            <person name="Lilly W."/>
            <person name="Lucas S."/>
            <person name="Morin E."/>
            <person name="Murat C."/>
            <person name="Oguiza J.A."/>
            <person name="Park J."/>
            <person name="Pisabarro A.G."/>
            <person name="Riley R."/>
            <person name="Rosling A."/>
            <person name="Salamov A."/>
            <person name="Schmidt O."/>
            <person name="Schmutz J."/>
            <person name="Skrede I."/>
            <person name="Stenlid J."/>
            <person name="Wiebenga A."/>
            <person name="Xie X."/>
            <person name="Kuees U."/>
            <person name="Hibbett D.S."/>
            <person name="Hoffmeister D."/>
            <person name="Hoegberg N."/>
            <person name="Martin F."/>
            <person name="Grigoriev I.V."/>
            <person name="Watkinson S.C."/>
        </authorList>
    </citation>
    <scope>NUCLEOTIDE SEQUENCE [LARGE SCALE GENOMIC DNA]</scope>
    <source>
        <strain evidence="3">strain S7.3</strain>
    </source>
</reference>
<dbReference type="STRING" id="936435.F8QDS8"/>
<sequence length="316" mass="35437">MSANRLMMSSTSQYRQIQTLATEDVDVAALNELEEEYWAQVDELDLEGMKKVIILSILMQSSNQKSNALQSIIGIFLHSSHTPAKVVDTLSRMGLSVSLYLVQSAICSLASKSHERLTALGQTLLALYAYNNFDVDLKSYIPTVERSNESLKHLTSGLVFPLQHNITCGDLKCSKDLWAQSELNSLTNQTTLSSKRSYKDLLRLHSDTPNLQGLNSQQQFNSWKFLHNLRYHGPEYFAYFQSKLKEPKPIESIPLVKTPILAARAMYINNLTVAGNIRAVEALMGQGGFEEESEEAVELEEYVVLFHGDLGTGERL</sequence>
<proteinExistence type="predicted"/>
<protein>
    <recommendedName>
        <fullName evidence="1">DUF6589 domain-containing protein</fullName>
    </recommendedName>
</protein>
<keyword evidence="3" id="KW-1185">Reference proteome</keyword>
<feature type="domain" description="DUF6589" evidence="1">
    <location>
        <begin position="210"/>
        <end position="316"/>
    </location>
</feature>
<accession>F8QDS8</accession>
<dbReference type="Proteomes" id="UP000008063">
    <property type="component" value="Unassembled WGS sequence"/>
</dbReference>